<dbReference type="PROSITE" id="PS50119">
    <property type="entry name" value="ZF_BBOX"/>
    <property type="match status" value="1"/>
</dbReference>
<dbReference type="InterPro" id="IPR011042">
    <property type="entry name" value="6-blade_b-propeller_TolB-like"/>
</dbReference>
<sequence length="563" mass="64283">MATASKSCGVCELRHITTPSLIWCTECDEGLCTECSEHHSLSKSSRSHRVIPIVEYQKLPAEILKYTQYCTKHDKKYQFYCQKHECPCCSKGIVENHKECHDIVELDDIIHNAKTSNALCEIEETLVEVAENLQKIRQHQQDNLTTFKEKRKEIEKEIMKTRIKINNHLDKLQEDLMKQLYAVEEKENLKMCQLLSSLEKKEKEIADCQRNIMNIKQHGTDLQIFLSMQQIEEDVHSKDKFLQSLVEGENLKQQSLSYKKNTSLHNIMSDFVSFGEVHTEAKSCDIVLIKKKVKQAQMMVPTVQSRSIENIKLITHKLINTERKCIYGCCILPDGRLAFAYYSDCKVIVFNINGLKDFEVNMPSYAHDVVYIGRDNTLAVTSGNADKKLITIIDVDRKQIRKTVLLDSNCFGIALKDNRLIYSAADKGIRMINLHDESTCVIVGDKMQQFSYIATYRDNIYQTNTTRSTVTCHNLQDKLQWTFLNESVLRNPYGIAVDNGGNVYVAGFGSANVVVISPDGQQYREVLTASDGLKDPVPLHYSESKNQLLVANLSGKAHLFNFV</sequence>
<keyword evidence="1" id="KW-0479">Metal-binding</keyword>
<reference evidence="4 5" key="1">
    <citation type="submission" date="2020-06" db="EMBL/GenBank/DDBJ databases">
        <authorList>
            <person name="Li R."/>
            <person name="Bekaert M."/>
        </authorList>
    </citation>
    <scope>NUCLEOTIDE SEQUENCE [LARGE SCALE GENOMIC DNA]</scope>
    <source>
        <strain evidence="5">wild</strain>
    </source>
</reference>
<evidence type="ECO:0000313" key="4">
    <source>
        <dbReference type="EMBL" id="CAC5416833.1"/>
    </source>
</evidence>
<dbReference type="OrthoDB" id="423498at2759"/>
<keyword evidence="1" id="KW-0862">Zinc</keyword>
<feature type="coiled-coil region" evidence="2">
    <location>
        <begin position="130"/>
        <end position="218"/>
    </location>
</feature>
<evidence type="ECO:0000313" key="5">
    <source>
        <dbReference type="Proteomes" id="UP000507470"/>
    </source>
</evidence>
<dbReference type="CDD" id="cd19757">
    <property type="entry name" value="Bbox1"/>
    <property type="match status" value="1"/>
</dbReference>
<dbReference type="Proteomes" id="UP000507470">
    <property type="component" value="Unassembled WGS sequence"/>
</dbReference>
<dbReference type="GO" id="GO:0008270">
    <property type="term" value="F:zinc ion binding"/>
    <property type="evidence" value="ECO:0007669"/>
    <property type="project" value="UniProtKB-KW"/>
</dbReference>
<keyword evidence="5" id="KW-1185">Reference proteome</keyword>
<evidence type="ECO:0000256" key="2">
    <source>
        <dbReference type="SAM" id="Coils"/>
    </source>
</evidence>
<feature type="domain" description="B box-type" evidence="3">
    <location>
        <begin position="6"/>
        <end position="53"/>
    </location>
</feature>
<dbReference type="PANTHER" id="PTHR25462">
    <property type="entry name" value="BONUS, ISOFORM C-RELATED"/>
    <property type="match status" value="1"/>
</dbReference>
<keyword evidence="2" id="KW-0175">Coiled coil</keyword>
<name>A0A6J8EA24_MYTCO</name>
<dbReference type="InterPro" id="IPR000315">
    <property type="entry name" value="Znf_B-box"/>
</dbReference>
<organism evidence="4 5">
    <name type="scientific">Mytilus coruscus</name>
    <name type="common">Sea mussel</name>
    <dbReference type="NCBI Taxonomy" id="42192"/>
    <lineage>
        <taxon>Eukaryota</taxon>
        <taxon>Metazoa</taxon>
        <taxon>Spiralia</taxon>
        <taxon>Lophotrochozoa</taxon>
        <taxon>Mollusca</taxon>
        <taxon>Bivalvia</taxon>
        <taxon>Autobranchia</taxon>
        <taxon>Pteriomorphia</taxon>
        <taxon>Mytilida</taxon>
        <taxon>Mytiloidea</taxon>
        <taxon>Mytilidae</taxon>
        <taxon>Mytilinae</taxon>
        <taxon>Mytilus</taxon>
    </lineage>
</organism>
<dbReference type="InterPro" id="IPR015943">
    <property type="entry name" value="WD40/YVTN_repeat-like_dom_sf"/>
</dbReference>
<keyword evidence="1" id="KW-0863">Zinc-finger</keyword>
<evidence type="ECO:0000256" key="1">
    <source>
        <dbReference type="PROSITE-ProRule" id="PRU00024"/>
    </source>
</evidence>
<dbReference type="EMBL" id="CACVKT020008715">
    <property type="protein sequence ID" value="CAC5416833.1"/>
    <property type="molecule type" value="Genomic_DNA"/>
</dbReference>
<dbReference type="Gene3D" id="2.130.10.10">
    <property type="entry name" value="YVTN repeat-like/Quinoprotein amine dehydrogenase"/>
    <property type="match status" value="1"/>
</dbReference>
<dbReference type="PANTHER" id="PTHR25462:SF296">
    <property type="entry name" value="MEIOTIC P26, ISOFORM F"/>
    <property type="match status" value="1"/>
</dbReference>
<gene>
    <name evidence="4" type="ORF">MCOR_49412</name>
</gene>
<dbReference type="Gene3D" id="3.30.160.60">
    <property type="entry name" value="Classic Zinc Finger"/>
    <property type="match status" value="1"/>
</dbReference>
<proteinExistence type="predicted"/>
<protein>
    <recommendedName>
        <fullName evidence="3">B box-type domain-containing protein</fullName>
    </recommendedName>
</protein>
<dbReference type="AlphaFoldDB" id="A0A6J8EA24"/>
<dbReference type="Gene3D" id="2.120.10.30">
    <property type="entry name" value="TolB, C-terminal domain"/>
    <property type="match status" value="1"/>
</dbReference>
<dbReference type="SUPFAM" id="SSF101898">
    <property type="entry name" value="NHL repeat"/>
    <property type="match status" value="1"/>
</dbReference>
<evidence type="ECO:0000259" key="3">
    <source>
        <dbReference type="PROSITE" id="PS50119"/>
    </source>
</evidence>
<dbReference type="InterPro" id="IPR047153">
    <property type="entry name" value="TRIM45/56/19-like"/>
</dbReference>
<accession>A0A6J8EA24</accession>